<evidence type="ECO:0000259" key="5">
    <source>
        <dbReference type="Pfam" id="PF17384"/>
    </source>
</evidence>
<evidence type="ECO:0000256" key="3">
    <source>
        <dbReference type="HAMAP-Rule" id="MF_01077"/>
    </source>
</evidence>
<name>A0A412G3R1_9FIRM</name>
<dbReference type="GeneID" id="83014834"/>
<dbReference type="GO" id="GO:0000028">
    <property type="term" value="P:ribosomal small subunit assembly"/>
    <property type="evidence" value="ECO:0007669"/>
    <property type="project" value="TreeGrafter"/>
</dbReference>
<sequence length="156" mass="17665">MEQLENIKTLILPVLDSLGIQLYDLKWVNEKKSRILQIAVMRADGSMDIDTCALVSEKISEALDAHDDWISFEYFLEVCSPGAERELRNAGEIRGALGKHVCVRLKSPVKSMMEITGDLLEMNETTLTLSYRDKAVTRKAQVELDQIEKIRLAVKL</sequence>
<dbReference type="InterPro" id="IPR028989">
    <property type="entry name" value="RimP_N"/>
</dbReference>
<comment type="function">
    <text evidence="3">Required for maturation of 30S ribosomal subunits.</text>
</comment>
<dbReference type="Pfam" id="PF17384">
    <property type="entry name" value="DUF150_C"/>
    <property type="match status" value="1"/>
</dbReference>
<dbReference type="PANTHER" id="PTHR33867">
    <property type="entry name" value="RIBOSOME MATURATION FACTOR RIMP"/>
    <property type="match status" value="1"/>
</dbReference>
<dbReference type="InterPro" id="IPR036847">
    <property type="entry name" value="RimP_C_sf"/>
</dbReference>
<dbReference type="GO" id="GO:0005829">
    <property type="term" value="C:cytosol"/>
    <property type="evidence" value="ECO:0007669"/>
    <property type="project" value="TreeGrafter"/>
</dbReference>
<dbReference type="HAMAP" id="MF_01077">
    <property type="entry name" value="RimP"/>
    <property type="match status" value="1"/>
</dbReference>
<accession>A0A412G3R1</accession>
<dbReference type="PANTHER" id="PTHR33867:SF1">
    <property type="entry name" value="RIBOSOME MATURATION FACTOR RIMP"/>
    <property type="match status" value="1"/>
</dbReference>
<dbReference type="Proteomes" id="UP000284178">
    <property type="component" value="Unassembled WGS sequence"/>
</dbReference>
<dbReference type="CDD" id="cd01734">
    <property type="entry name" value="YlxS_C"/>
    <property type="match status" value="1"/>
</dbReference>
<comment type="similarity">
    <text evidence="3">Belongs to the RimP family.</text>
</comment>
<dbReference type="GO" id="GO:0006412">
    <property type="term" value="P:translation"/>
    <property type="evidence" value="ECO:0007669"/>
    <property type="project" value="TreeGrafter"/>
</dbReference>
<evidence type="ECO:0000313" key="7">
    <source>
        <dbReference type="Proteomes" id="UP000284178"/>
    </source>
</evidence>
<proteinExistence type="inferred from homology"/>
<dbReference type="EMBL" id="QRUP01000005">
    <property type="protein sequence ID" value="RGR75208.1"/>
    <property type="molecule type" value="Genomic_DNA"/>
</dbReference>
<dbReference type="InterPro" id="IPR028998">
    <property type="entry name" value="RimP_C"/>
</dbReference>
<organism evidence="6 7">
    <name type="scientific">Holdemania filiformis</name>
    <dbReference type="NCBI Taxonomy" id="61171"/>
    <lineage>
        <taxon>Bacteria</taxon>
        <taxon>Bacillati</taxon>
        <taxon>Bacillota</taxon>
        <taxon>Erysipelotrichia</taxon>
        <taxon>Erysipelotrichales</taxon>
        <taxon>Erysipelotrichaceae</taxon>
        <taxon>Holdemania</taxon>
    </lineage>
</organism>
<dbReference type="SUPFAM" id="SSF75420">
    <property type="entry name" value="YhbC-like, N-terminal domain"/>
    <property type="match status" value="1"/>
</dbReference>
<comment type="caution">
    <text evidence="6">The sequence shown here is derived from an EMBL/GenBank/DDBJ whole genome shotgun (WGS) entry which is preliminary data.</text>
</comment>
<keyword evidence="7" id="KW-1185">Reference proteome</keyword>
<dbReference type="Gene3D" id="3.30.300.70">
    <property type="entry name" value="RimP-like superfamily, N-terminal"/>
    <property type="match status" value="1"/>
</dbReference>
<feature type="domain" description="Ribosome maturation factor RimP N-terminal" evidence="4">
    <location>
        <begin position="11"/>
        <end position="84"/>
    </location>
</feature>
<dbReference type="AlphaFoldDB" id="A0A412G3R1"/>
<dbReference type="Gene3D" id="2.30.30.180">
    <property type="entry name" value="Ribosome maturation factor RimP, C-terminal domain"/>
    <property type="match status" value="1"/>
</dbReference>
<gene>
    <name evidence="3" type="primary">rimP</name>
    <name evidence="6" type="ORF">DWY25_05370</name>
</gene>
<evidence type="ECO:0000256" key="2">
    <source>
        <dbReference type="ARBA" id="ARBA00022517"/>
    </source>
</evidence>
<comment type="subcellular location">
    <subcellularLocation>
        <location evidence="3">Cytoplasm</location>
    </subcellularLocation>
</comment>
<evidence type="ECO:0000256" key="1">
    <source>
        <dbReference type="ARBA" id="ARBA00022490"/>
    </source>
</evidence>
<dbReference type="RefSeq" id="WP_006059088.1">
    <property type="nucleotide sequence ID" value="NZ_CABJCV010000005.1"/>
</dbReference>
<feature type="domain" description="Ribosome maturation factor RimP C-terminal" evidence="5">
    <location>
        <begin position="96"/>
        <end position="155"/>
    </location>
</feature>
<keyword evidence="2 3" id="KW-0690">Ribosome biogenesis</keyword>
<keyword evidence="1 3" id="KW-0963">Cytoplasm</keyword>
<evidence type="ECO:0000313" key="6">
    <source>
        <dbReference type="EMBL" id="RGR75208.1"/>
    </source>
</evidence>
<dbReference type="InterPro" id="IPR035956">
    <property type="entry name" value="RimP_N_sf"/>
</dbReference>
<dbReference type="SUPFAM" id="SSF74942">
    <property type="entry name" value="YhbC-like, C-terminal domain"/>
    <property type="match status" value="1"/>
</dbReference>
<dbReference type="Pfam" id="PF02576">
    <property type="entry name" value="RimP_N"/>
    <property type="match status" value="1"/>
</dbReference>
<reference evidence="6 7" key="1">
    <citation type="submission" date="2018-08" db="EMBL/GenBank/DDBJ databases">
        <title>A genome reference for cultivated species of the human gut microbiota.</title>
        <authorList>
            <person name="Zou Y."/>
            <person name="Xue W."/>
            <person name="Luo G."/>
        </authorList>
    </citation>
    <scope>NUCLEOTIDE SEQUENCE [LARGE SCALE GENOMIC DNA]</scope>
    <source>
        <strain evidence="6 7">AF24-29</strain>
    </source>
</reference>
<protein>
    <recommendedName>
        <fullName evidence="3">Ribosome maturation factor RimP</fullName>
    </recommendedName>
</protein>
<dbReference type="InterPro" id="IPR003728">
    <property type="entry name" value="Ribosome_maturation_RimP"/>
</dbReference>
<evidence type="ECO:0000259" key="4">
    <source>
        <dbReference type="Pfam" id="PF02576"/>
    </source>
</evidence>